<evidence type="ECO:0000259" key="7">
    <source>
        <dbReference type="Pfam" id="PF01966"/>
    </source>
</evidence>
<dbReference type="InterPro" id="IPR003607">
    <property type="entry name" value="HD/PDEase_dom"/>
</dbReference>
<reference evidence="9 10" key="1">
    <citation type="journal article" date="2016" name="Nat. Commun.">
        <title>Thousands of microbial genomes shed light on interconnected biogeochemical processes in an aquifer system.</title>
        <authorList>
            <person name="Anantharaman K."/>
            <person name="Brown C.T."/>
            <person name="Hug L.A."/>
            <person name="Sharon I."/>
            <person name="Castelle C.J."/>
            <person name="Probst A.J."/>
            <person name="Thomas B.C."/>
            <person name="Singh A."/>
            <person name="Wilkins M.J."/>
            <person name="Karaoz U."/>
            <person name="Brodie E.L."/>
            <person name="Williams K.H."/>
            <person name="Hubbard S.S."/>
            <person name="Banfield J.F."/>
        </authorList>
    </citation>
    <scope>NUCLEOTIDE SEQUENCE [LARGE SCALE GENOMIC DNA]</scope>
</reference>
<dbReference type="PANTHER" id="PTHR47545:SF1">
    <property type="entry name" value="MULTIFUNCTIONAL CCA PROTEIN"/>
    <property type="match status" value="1"/>
</dbReference>
<sequence length="358" mass="40275">MAYDLLAARLIDENNGQQDLKDKIIRTVGQAADRFQEDYSRLLRALRFALQLGFVIEKQTLNTVKTMIVNINDKIDDKRVLPLEIMAEEFLKSFQANPVGALDLWDEAGAIAETIPELLKMKGCPQPDNWHTEGDVWQHTRLALEKLSSAEFQKEFPGGDDLELIAATLFHDIGKPATVRTPAKDGTDRIRFDEHDVFGADLTKKILNRIKAAAPPDVNVKPERVAWAVRYHMLVVHGHPEKMRPTTIEKYFFNPDKASQTLLKLILVDGLATINQDGQALTNHYEMIKERMAEIKKKTGSHGFKLVKPLLSGDDIMKELGIKPGLKVGEILEKVRQKQLAGELKSKPAALEFVQGLK</sequence>
<dbReference type="EMBL" id="MHKO01000047">
    <property type="protein sequence ID" value="OGY91427.1"/>
    <property type="molecule type" value="Genomic_DNA"/>
</dbReference>
<dbReference type="InterPro" id="IPR032810">
    <property type="entry name" value="CCA-adding_enz_C"/>
</dbReference>
<dbReference type="InterPro" id="IPR006674">
    <property type="entry name" value="HD_domain"/>
</dbReference>
<protein>
    <recommendedName>
        <fullName evidence="11">HD domain-containing protein</fullName>
    </recommendedName>
</protein>
<comment type="caution">
    <text evidence="9">The sequence shown here is derived from an EMBL/GenBank/DDBJ whole genome shotgun (WGS) entry which is preliminary data.</text>
</comment>
<name>A0A1G2BT69_9BACT</name>
<dbReference type="SUPFAM" id="SSF81891">
    <property type="entry name" value="Poly A polymerase C-terminal region-like"/>
    <property type="match status" value="1"/>
</dbReference>
<dbReference type="Gene3D" id="1.10.246.80">
    <property type="match status" value="1"/>
</dbReference>
<keyword evidence="6" id="KW-0694">RNA-binding</keyword>
<dbReference type="STRING" id="1798553.A3H70_00170"/>
<evidence type="ECO:0000256" key="2">
    <source>
        <dbReference type="ARBA" id="ARBA00022695"/>
    </source>
</evidence>
<dbReference type="GO" id="GO:0008033">
    <property type="term" value="P:tRNA processing"/>
    <property type="evidence" value="ECO:0007669"/>
    <property type="project" value="UniProtKB-KW"/>
</dbReference>
<keyword evidence="2" id="KW-0548">Nucleotidyltransferase</keyword>
<proteinExistence type="predicted"/>
<dbReference type="Pfam" id="PF13735">
    <property type="entry name" value="tRNA_NucTran2_2"/>
    <property type="match status" value="1"/>
</dbReference>
<evidence type="ECO:0000313" key="10">
    <source>
        <dbReference type="Proteomes" id="UP000178109"/>
    </source>
</evidence>
<evidence type="ECO:0008006" key="11">
    <source>
        <dbReference type="Google" id="ProtNLM"/>
    </source>
</evidence>
<dbReference type="GO" id="GO:0003723">
    <property type="term" value="F:RNA binding"/>
    <property type="evidence" value="ECO:0007669"/>
    <property type="project" value="UniProtKB-KW"/>
</dbReference>
<feature type="domain" description="CCA-adding enzyme C-terminal" evidence="8">
    <location>
        <begin position="289"/>
        <end position="352"/>
    </location>
</feature>
<gene>
    <name evidence="9" type="ORF">A3H70_00170</name>
</gene>
<dbReference type="GO" id="GO:0016779">
    <property type="term" value="F:nucleotidyltransferase activity"/>
    <property type="evidence" value="ECO:0007669"/>
    <property type="project" value="UniProtKB-KW"/>
</dbReference>
<feature type="domain" description="HD" evidence="7">
    <location>
        <begin position="158"/>
        <end position="249"/>
    </location>
</feature>
<evidence type="ECO:0000256" key="6">
    <source>
        <dbReference type="ARBA" id="ARBA00022884"/>
    </source>
</evidence>
<dbReference type="Pfam" id="PF01966">
    <property type="entry name" value="HD"/>
    <property type="match status" value="1"/>
</dbReference>
<dbReference type="GO" id="GO:0046872">
    <property type="term" value="F:metal ion binding"/>
    <property type="evidence" value="ECO:0007669"/>
    <property type="project" value="UniProtKB-KW"/>
</dbReference>
<evidence type="ECO:0000256" key="3">
    <source>
        <dbReference type="ARBA" id="ARBA00022723"/>
    </source>
</evidence>
<dbReference type="InterPro" id="IPR050124">
    <property type="entry name" value="tRNA_CCA-adding_enzyme"/>
</dbReference>
<organism evidence="9 10">
    <name type="scientific">Candidatus Komeilibacteria bacterium RIFCSPLOWO2_02_FULL_48_11</name>
    <dbReference type="NCBI Taxonomy" id="1798553"/>
    <lineage>
        <taxon>Bacteria</taxon>
        <taxon>Candidatus Komeiliibacteriota</taxon>
    </lineage>
</organism>
<evidence type="ECO:0000256" key="5">
    <source>
        <dbReference type="ARBA" id="ARBA00022842"/>
    </source>
</evidence>
<dbReference type="AlphaFoldDB" id="A0A1G2BT69"/>
<dbReference type="GO" id="GO:0000166">
    <property type="term" value="F:nucleotide binding"/>
    <property type="evidence" value="ECO:0007669"/>
    <property type="project" value="UniProtKB-KW"/>
</dbReference>
<keyword evidence="2" id="KW-0808">Transferase</keyword>
<evidence type="ECO:0000256" key="1">
    <source>
        <dbReference type="ARBA" id="ARBA00022694"/>
    </source>
</evidence>
<keyword evidence="1" id="KW-0819">tRNA processing</keyword>
<keyword evidence="5" id="KW-0460">Magnesium</keyword>
<keyword evidence="3" id="KW-0479">Metal-binding</keyword>
<keyword evidence="4" id="KW-0547">Nucleotide-binding</keyword>
<evidence type="ECO:0000256" key="4">
    <source>
        <dbReference type="ARBA" id="ARBA00022741"/>
    </source>
</evidence>
<dbReference type="CDD" id="cd00077">
    <property type="entry name" value="HDc"/>
    <property type="match status" value="1"/>
</dbReference>
<evidence type="ECO:0000259" key="8">
    <source>
        <dbReference type="Pfam" id="PF13735"/>
    </source>
</evidence>
<dbReference type="PANTHER" id="PTHR47545">
    <property type="entry name" value="MULTIFUNCTIONAL CCA PROTEIN"/>
    <property type="match status" value="1"/>
</dbReference>
<accession>A0A1G2BT69</accession>
<evidence type="ECO:0000313" key="9">
    <source>
        <dbReference type="EMBL" id="OGY91427.1"/>
    </source>
</evidence>
<dbReference type="Proteomes" id="UP000178109">
    <property type="component" value="Unassembled WGS sequence"/>
</dbReference>
<dbReference type="Gene3D" id="1.10.3090.10">
    <property type="entry name" value="cca-adding enzyme, domain 2"/>
    <property type="match status" value="1"/>
</dbReference>